<proteinExistence type="predicted"/>
<dbReference type="AlphaFoldDB" id="A0AAE9IAD1"/>
<dbReference type="Proteomes" id="UP001055784">
    <property type="component" value="Chromosome"/>
</dbReference>
<sequence length="201" mass="23288">MSYQTQTTYSIPIVDDEGIKFTLDQPADSLIAAVLLMHRWLNCQHSVDIKMLELTEQDKEKLSLQKEKELTEQKLQAIYKTQYAITDSPWPNEDSIDAVKFGLPTDEIHAQIDLLTTELSELEEFKNEEYEGLEAPKSSGYKISGKKIGCCKHCEKEVFEGQKIPNPKEEGLFCNYYCRKLYRKRKDRKVQKNNRATNTIT</sequence>
<protein>
    <submittedName>
        <fullName evidence="1">Uncharacterized protein</fullName>
    </submittedName>
</protein>
<accession>A0AAE9IAD1</accession>
<reference evidence="1" key="1">
    <citation type="submission" date="2022-11" db="EMBL/GenBank/DDBJ databases">
        <authorList>
            <person name="Vasilchenko N.G."/>
            <person name="Prazdnova E.V."/>
            <person name="Gorovtsov A.V."/>
            <person name="Chistyakov V.A."/>
            <person name="Pak M.L."/>
        </authorList>
    </citation>
    <scope>NUCLEOTIDE SEQUENCE</scope>
    <source>
        <strain evidence="1">R 4.5</strain>
    </source>
</reference>
<evidence type="ECO:0000313" key="2">
    <source>
        <dbReference type="Proteomes" id="UP001055784"/>
    </source>
</evidence>
<evidence type="ECO:0000313" key="1">
    <source>
        <dbReference type="EMBL" id="URJ50692.1"/>
    </source>
</evidence>
<dbReference type="EMBL" id="CP097770">
    <property type="protein sequence ID" value="URJ50692.1"/>
    <property type="molecule type" value="Genomic_DNA"/>
</dbReference>
<dbReference type="RefSeq" id="WP_250260607.1">
    <property type="nucleotide sequence ID" value="NZ_CP097770.1"/>
</dbReference>
<gene>
    <name evidence="1" type="ORF">MF626_000057</name>
</gene>
<organism evidence="1 2">
    <name type="scientific">Paenibacillus polymyxa</name>
    <name type="common">Bacillus polymyxa</name>
    <dbReference type="NCBI Taxonomy" id="1406"/>
    <lineage>
        <taxon>Bacteria</taxon>
        <taxon>Bacillati</taxon>
        <taxon>Bacillota</taxon>
        <taxon>Bacilli</taxon>
        <taxon>Bacillales</taxon>
        <taxon>Paenibacillaceae</taxon>
        <taxon>Paenibacillus</taxon>
    </lineage>
</organism>
<name>A0AAE9IAD1_PAEPO</name>